<dbReference type="PANTHER" id="PTHR43280:SF28">
    <property type="entry name" value="HTH-TYPE TRANSCRIPTIONAL ACTIVATOR RHAS"/>
    <property type="match status" value="1"/>
</dbReference>
<organism evidence="5 6">
    <name type="scientific">Cohnella silvisoli</name>
    <dbReference type="NCBI Taxonomy" id="2873699"/>
    <lineage>
        <taxon>Bacteria</taxon>
        <taxon>Bacillati</taxon>
        <taxon>Bacillota</taxon>
        <taxon>Bacilli</taxon>
        <taxon>Bacillales</taxon>
        <taxon>Paenibacillaceae</taxon>
        <taxon>Cohnella</taxon>
    </lineage>
</organism>
<dbReference type="RefSeq" id="WP_232183588.1">
    <property type="nucleotide sequence ID" value="NZ_JAIOAP010000002.1"/>
</dbReference>
<dbReference type="InterPro" id="IPR018062">
    <property type="entry name" value="HTH_AraC-typ_CS"/>
</dbReference>
<keyword evidence="6" id="KW-1185">Reference proteome</keyword>
<dbReference type="PROSITE" id="PS00041">
    <property type="entry name" value="HTH_ARAC_FAMILY_1"/>
    <property type="match status" value="1"/>
</dbReference>
<evidence type="ECO:0000256" key="3">
    <source>
        <dbReference type="ARBA" id="ARBA00023163"/>
    </source>
</evidence>
<dbReference type="Pfam" id="PF02311">
    <property type="entry name" value="AraC_binding"/>
    <property type="match status" value="1"/>
</dbReference>
<dbReference type="InterPro" id="IPR014710">
    <property type="entry name" value="RmlC-like_jellyroll"/>
</dbReference>
<evidence type="ECO:0000313" key="6">
    <source>
        <dbReference type="Proteomes" id="UP001493487"/>
    </source>
</evidence>
<dbReference type="Gene3D" id="2.60.120.10">
    <property type="entry name" value="Jelly Rolls"/>
    <property type="match status" value="1"/>
</dbReference>
<evidence type="ECO:0000313" key="5">
    <source>
        <dbReference type="EMBL" id="MEQ4481642.1"/>
    </source>
</evidence>
<name>A0ABV1KQ79_9BACL</name>
<dbReference type="Proteomes" id="UP001493487">
    <property type="component" value="Unassembled WGS sequence"/>
</dbReference>
<dbReference type="Pfam" id="PF12833">
    <property type="entry name" value="HTH_18"/>
    <property type="match status" value="1"/>
</dbReference>
<dbReference type="PROSITE" id="PS01124">
    <property type="entry name" value="HTH_ARAC_FAMILY_2"/>
    <property type="match status" value="1"/>
</dbReference>
<dbReference type="InterPro" id="IPR020449">
    <property type="entry name" value="Tscrpt_reg_AraC-type_HTH"/>
</dbReference>
<accession>A0ABV1KQ79</accession>
<dbReference type="SUPFAM" id="SSF51215">
    <property type="entry name" value="Regulatory protein AraC"/>
    <property type="match status" value="1"/>
</dbReference>
<protein>
    <submittedName>
        <fullName evidence="5">AraC family transcriptional regulator</fullName>
    </submittedName>
</protein>
<reference evidence="5 6" key="1">
    <citation type="journal article" date="2023" name="Genome Announc.">
        <title>Pan-Genome Analyses of the Genus Cohnella and Proposal of the Novel Species Cohnella silvisoli sp. nov., Isolated from Forest Soil.</title>
        <authorList>
            <person name="Wang C."/>
            <person name="Mao L."/>
            <person name="Bao G."/>
            <person name="Zhu H."/>
        </authorList>
    </citation>
    <scope>NUCLEOTIDE SEQUENCE [LARGE SCALE GENOMIC DNA]</scope>
    <source>
        <strain evidence="5 6">NL03-T5-1</strain>
    </source>
</reference>
<dbReference type="Gene3D" id="1.10.10.60">
    <property type="entry name" value="Homeodomain-like"/>
    <property type="match status" value="2"/>
</dbReference>
<dbReference type="PRINTS" id="PR00032">
    <property type="entry name" value="HTHARAC"/>
</dbReference>
<keyword evidence="2" id="KW-0238">DNA-binding</keyword>
<evidence type="ECO:0000256" key="1">
    <source>
        <dbReference type="ARBA" id="ARBA00023015"/>
    </source>
</evidence>
<dbReference type="SUPFAM" id="SSF46689">
    <property type="entry name" value="Homeodomain-like"/>
    <property type="match status" value="2"/>
</dbReference>
<keyword evidence="3" id="KW-0804">Transcription</keyword>
<dbReference type="InterPro" id="IPR009057">
    <property type="entry name" value="Homeodomain-like_sf"/>
</dbReference>
<dbReference type="PANTHER" id="PTHR43280">
    <property type="entry name" value="ARAC-FAMILY TRANSCRIPTIONAL REGULATOR"/>
    <property type="match status" value="1"/>
</dbReference>
<dbReference type="EMBL" id="JASKHM010000002">
    <property type="protein sequence ID" value="MEQ4481642.1"/>
    <property type="molecule type" value="Genomic_DNA"/>
</dbReference>
<dbReference type="SMART" id="SM00342">
    <property type="entry name" value="HTH_ARAC"/>
    <property type="match status" value="1"/>
</dbReference>
<sequence>MTVYEGRHFFDDPQFPFYIDRYTIRRTENILPHAHDFVEFVYVESGCAVHEWSGKSHPLAPGDVFAIEPNTYHSYIGAEDKDTVVYNILFERRLLQNEMEALLRFPAFIDFFYLAPFLRNNASFVPYTPLKDYQRIQMDIHLRTIYEEYRERREGYQLIIKNRWIECMVLLSRFHGENREESPRPKELTKDDWIASIRSFVEQNCDRELSLTQLARTCGMSVSSFTSKFKQAAGLSLLDYKHAAQIRRACRLLEDRDHKIASIAYETGFNDVSFFNRIFRKHMGMTPKDYRKS</sequence>
<comment type="caution">
    <text evidence="5">The sequence shown here is derived from an EMBL/GenBank/DDBJ whole genome shotgun (WGS) entry which is preliminary data.</text>
</comment>
<evidence type="ECO:0000259" key="4">
    <source>
        <dbReference type="PROSITE" id="PS01124"/>
    </source>
</evidence>
<dbReference type="InterPro" id="IPR037923">
    <property type="entry name" value="HTH-like"/>
</dbReference>
<gene>
    <name evidence="5" type="ORF">QJS35_04455</name>
</gene>
<dbReference type="InterPro" id="IPR003313">
    <property type="entry name" value="AraC-bd"/>
</dbReference>
<feature type="domain" description="HTH araC/xylS-type" evidence="4">
    <location>
        <begin position="195"/>
        <end position="293"/>
    </location>
</feature>
<evidence type="ECO:0000256" key="2">
    <source>
        <dbReference type="ARBA" id="ARBA00023125"/>
    </source>
</evidence>
<proteinExistence type="predicted"/>
<dbReference type="InterPro" id="IPR018060">
    <property type="entry name" value="HTH_AraC"/>
</dbReference>
<keyword evidence="1" id="KW-0805">Transcription regulation</keyword>